<evidence type="ECO:0000313" key="1">
    <source>
        <dbReference type="EMBL" id="KAJ9067807.1"/>
    </source>
</evidence>
<reference evidence="1" key="1">
    <citation type="submission" date="2022-04" db="EMBL/GenBank/DDBJ databases">
        <title>Genome of the entomopathogenic fungus Entomophthora muscae.</title>
        <authorList>
            <person name="Elya C."/>
            <person name="Lovett B.R."/>
            <person name="Lee E."/>
            <person name="Macias A.M."/>
            <person name="Hajek A.E."/>
            <person name="De Bivort B.L."/>
            <person name="Kasson M.T."/>
            <person name="De Fine Licht H.H."/>
            <person name="Stajich J.E."/>
        </authorList>
    </citation>
    <scope>NUCLEOTIDE SEQUENCE</scope>
    <source>
        <strain evidence="1">Berkeley</strain>
    </source>
</reference>
<keyword evidence="2" id="KW-1185">Reference proteome</keyword>
<comment type="caution">
    <text evidence="1">The sequence shown here is derived from an EMBL/GenBank/DDBJ whole genome shotgun (WGS) entry which is preliminary data.</text>
</comment>
<name>A0ACC2SZQ2_9FUNG</name>
<accession>A0ACC2SZQ2</accession>
<sequence>MIPVGVIFLAVAAAYTRLDPAFIKPPIDSREYLGITLDNDLRAVVVSDPKADITYIAINVLVDADPRTSSVTGQVIKQCYTSNDLNKATLQFNVTGGSTMYKSEVDNRILNEALKRFCFCLFNPKVMSQETFESLLASEGTKGLISDSSHQKAPTLVEIESYLRSNYVTKNTKIGAVGPQPVDTLAEEVEKAFSDVKNLPLEEPQAPVKTSSSCFDPKREADNLVMHIQAKLPSQKKNPLTRPLEYIEFMILRKTSGTLVDTLIRKKWITSVTIDPEKQCAQSKFHLSTITFHLTETANKQAINALFFKYLKLIKKKGVNLVYFNEVKFYAHRYFKYPAHPIRGPSDILYIINDAELPGNRLSEAIALSLTSECPFHLAWKCTRGLESFDPKAISDLLDSFINATNQNSSSAASDQSPKAYSNIQLSLPTKNKYFPASYDDTITIRGTEIKQIYKKPNGLVWHTFGGITSDYVVVRFSISPPMESITQETEAKLGILIHYYTTLLQPIDDLIQITESSISVETGARGLKLTFYGTTANTFILDEIITTILEDNIDFHSFQAAKNSTLENQTKSYIDSTYLQPFREGMAPLLNHEFAPNHLINATEATSFEEIQELQRHLFSTSYVEILCLGDINHAYLEQLSKKLIPGNMKTAPHLAKFPQPTKLSPNTSYVYPMLSHNPTDNSSIVLFYLETYHLENPRSRFTSLIVVHLMQSLLLPSLNEIGPANIYLNRIIHRGGIILVIESQDHPTAIELGVESKLQHFHKLVKDLTPEGLRQEIANIQQKFIPALYEKVDHYWDSIKYRSYDFGWEKDYFKFMDGVKKSTLLRFIKRLVVPEAPRRIKFSVHVMPANQQLIHPQLSQLGEIITDGLKWRSQQSFWDYPPNFVNRTL</sequence>
<dbReference type="EMBL" id="QTSX02003862">
    <property type="protein sequence ID" value="KAJ9067807.1"/>
    <property type="molecule type" value="Genomic_DNA"/>
</dbReference>
<dbReference type="Proteomes" id="UP001165960">
    <property type="component" value="Unassembled WGS sequence"/>
</dbReference>
<organism evidence="1 2">
    <name type="scientific">Entomophthora muscae</name>
    <dbReference type="NCBI Taxonomy" id="34485"/>
    <lineage>
        <taxon>Eukaryota</taxon>
        <taxon>Fungi</taxon>
        <taxon>Fungi incertae sedis</taxon>
        <taxon>Zoopagomycota</taxon>
        <taxon>Entomophthoromycotina</taxon>
        <taxon>Entomophthoromycetes</taxon>
        <taxon>Entomophthorales</taxon>
        <taxon>Entomophthoraceae</taxon>
        <taxon>Entomophthora</taxon>
    </lineage>
</organism>
<protein>
    <submittedName>
        <fullName evidence="1">Uncharacterized protein</fullName>
    </submittedName>
</protein>
<evidence type="ECO:0000313" key="2">
    <source>
        <dbReference type="Proteomes" id="UP001165960"/>
    </source>
</evidence>
<gene>
    <name evidence="1" type="ORF">DSO57_1035395</name>
</gene>
<proteinExistence type="predicted"/>